<dbReference type="OrthoDB" id="544350at2759"/>
<sequence>MPIKNQQRVRKGQHFGLSKLIKKNVENPQKRNVFGVLLYPEVLSGEEYTKAVDVIEELEKYYFGYEENTCKNNNKITIKIKEQQQLQLRSTTKRIHKKFILVELIFKSSKT</sequence>
<accession>A0A397I368</accession>
<gene>
    <name evidence="1" type="ORF">Glove_276g75</name>
</gene>
<reference evidence="1 2" key="1">
    <citation type="submission" date="2018-08" db="EMBL/GenBank/DDBJ databases">
        <title>Genome and evolution of the arbuscular mycorrhizal fungus Diversispora epigaea (formerly Glomus versiforme) and its bacterial endosymbionts.</title>
        <authorList>
            <person name="Sun X."/>
            <person name="Fei Z."/>
            <person name="Harrison M."/>
        </authorList>
    </citation>
    <scope>NUCLEOTIDE SEQUENCE [LARGE SCALE GENOMIC DNA]</scope>
    <source>
        <strain evidence="1 2">IT104</strain>
    </source>
</reference>
<dbReference type="AlphaFoldDB" id="A0A397I368"/>
<keyword evidence="2" id="KW-1185">Reference proteome</keyword>
<dbReference type="Proteomes" id="UP000266861">
    <property type="component" value="Unassembled WGS sequence"/>
</dbReference>
<evidence type="ECO:0000313" key="1">
    <source>
        <dbReference type="EMBL" id="RHZ69985.1"/>
    </source>
</evidence>
<dbReference type="EMBL" id="PQFF01000253">
    <property type="protein sequence ID" value="RHZ69985.1"/>
    <property type="molecule type" value="Genomic_DNA"/>
</dbReference>
<comment type="caution">
    <text evidence="1">The sequence shown here is derived from an EMBL/GenBank/DDBJ whole genome shotgun (WGS) entry which is preliminary data.</text>
</comment>
<name>A0A397I368_9GLOM</name>
<protein>
    <submittedName>
        <fullName evidence="1">Uncharacterized protein</fullName>
    </submittedName>
</protein>
<evidence type="ECO:0000313" key="2">
    <source>
        <dbReference type="Proteomes" id="UP000266861"/>
    </source>
</evidence>
<organism evidence="1 2">
    <name type="scientific">Diversispora epigaea</name>
    <dbReference type="NCBI Taxonomy" id="1348612"/>
    <lineage>
        <taxon>Eukaryota</taxon>
        <taxon>Fungi</taxon>
        <taxon>Fungi incertae sedis</taxon>
        <taxon>Mucoromycota</taxon>
        <taxon>Glomeromycotina</taxon>
        <taxon>Glomeromycetes</taxon>
        <taxon>Diversisporales</taxon>
        <taxon>Diversisporaceae</taxon>
        <taxon>Diversispora</taxon>
    </lineage>
</organism>
<proteinExistence type="predicted"/>